<feature type="region of interest" description="Disordered" evidence="1">
    <location>
        <begin position="435"/>
        <end position="491"/>
    </location>
</feature>
<dbReference type="OrthoDB" id="5638515at2"/>
<keyword evidence="2" id="KW-0812">Transmembrane</keyword>
<evidence type="ECO:0000256" key="1">
    <source>
        <dbReference type="SAM" id="MobiDB-lite"/>
    </source>
</evidence>
<feature type="transmembrane region" description="Helical" evidence="2">
    <location>
        <begin position="348"/>
        <end position="371"/>
    </location>
</feature>
<dbReference type="EMBL" id="CCSB01000004">
    <property type="protein sequence ID" value="CDZ78766.1"/>
    <property type="molecule type" value="Genomic_DNA"/>
</dbReference>
<evidence type="ECO:0008006" key="5">
    <source>
        <dbReference type="Google" id="ProtNLM"/>
    </source>
</evidence>
<gene>
    <name evidence="3" type="ORF">BN59_03080</name>
</gene>
<dbReference type="RefSeq" id="WP_044011957.1">
    <property type="nucleotide sequence ID" value="NZ_CCVW01000004.1"/>
</dbReference>
<feature type="transmembrane region" description="Helical" evidence="2">
    <location>
        <begin position="321"/>
        <end position="342"/>
    </location>
</feature>
<keyword evidence="2" id="KW-1133">Transmembrane helix</keyword>
<proteinExistence type="predicted"/>
<feature type="transmembrane region" description="Helical" evidence="2">
    <location>
        <begin position="237"/>
        <end position="254"/>
    </location>
</feature>
<feature type="compositionally biased region" description="Low complexity" evidence="1">
    <location>
        <begin position="482"/>
        <end position="491"/>
    </location>
</feature>
<dbReference type="Proteomes" id="UP000044071">
    <property type="component" value="Unassembled WGS sequence"/>
</dbReference>
<dbReference type="AlphaFoldDB" id="A0A078L0S5"/>
<protein>
    <recommendedName>
        <fullName evidence="5">IncA protein</fullName>
    </recommendedName>
</protein>
<sequence length="491" mass="54562">MAELPEQSVYKFNQKALKIELKAALIIQNQLQALTQDMVIHYPSDGSKALQTKIHEIAGQAINEMIRAESKEAFNAQRKRLEKLLKQLQVKLALDGDLDKALEDYRFYQQPLRILRDSSIAKKMPFDNFTKLFSNHPEYAEWKEKLEKLQNLNDDEFDNYRHSLMADLLIKQQEKDLSNLASLALIKQNLQTMSQARLSYLPEVNDRKEIFKDLAWILAGGLLLTAASVLGLAFPVLVIPGIVLGAVVLGYGIIDFSKQNAELLAEVYGEELGERALGKELADELIDFEGKFPGFEKGKFLEQQAKNTQHLSSEKKLLRGLGYSIAFAGLALGFAGLFAAIPGIGIPVAGLIAITVLAATVTLLATALWGYKVAREQEKLNTVNKEVEEQLHVDEAFVANTDLGPRKDEGLSSSAKIFLRELEAKKQGVESLENISTEVFDEDLEPSPTKQQGQKNEPKPMPDVAEDKPLVKEDDDDDSEGESPPSSTAVR</sequence>
<evidence type="ECO:0000313" key="4">
    <source>
        <dbReference type="Proteomes" id="UP000044071"/>
    </source>
</evidence>
<keyword evidence="4" id="KW-1185">Reference proteome</keyword>
<organism evidence="3 4">
    <name type="scientific">Legionella massiliensis</name>
    <dbReference type="NCBI Taxonomy" id="1034943"/>
    <lineage>
        <taxon>Bacteria</taxon>
        <taxon>Pseudomonadati</taxon>
        <taxon>Pseudomonadota</taxon>
        <taxon>Gammaproteobacteria</taxon>
        <taxon>Legionellales</taxon>
        <taxon>Legionellaceae</taxon>
        <taxon>Legionella</taxon>
    </lineage>
</organism>
<evidence type="ECO:0000256" key="2">
    <source>
        <dbReference type="SAM" id="Phobius"/>
    </source>
</evidence>
<feature type="compositionally biased region" description="Basic and acidic residues" evidence="1">
    <location>
        <begin position="456"/>
        <end position="472"/>
    </location>
</feature>
<dbReference type="eggNOG" id="ENOG5032PN3">
    <property type="taxonomic scope" value="Bacteria"/>
</dbReference>
<evidence type="ECO:0000313" key="3">
    <source>
        <dbReference type="EMBL" id="CDZ78766.1"/>
    </source>
</evidence>
<name>A0A078L0S5_9GAMM</name>
<reference evidence="3 4" key="1">
    <citation type="submission" date="2014-06" db="EMBL/GenBank/DDBJ databases">
        <authorList>
            <person name="Urmite Genomes Urmite Genomes"/>
        </authorList>
    </citation>
    <scope>NUCLEOTIDE SEQUENCE [LARGE SCALE GENOMIC DNA]</scope>
</reference>
<keyword evidence="2" id="KW-0472">Membrane</keyword>
<accession>A0A078L0S5</accession>